<dbReference type="KEGG" id="aaf:AURANDRAFT_10764"/>
<evidence type="ECO:0000259" key="8">
    <source>
        <dbReference type="PROSITE" id="PS50011"/>
    </source>
</evidence>
<evidence type="ECO:0008006" key="12">
    <source>
        <dbReference type="Google" id="ProtNLM"/>
    </source>
</evidence>
<keyword evidence="4" id="KW-0418">Kinase</keyword>
<dbReference type="InterPro" id="IPR000719">
    <property type="entry name" value="Prot_kinase_dom"/>
</dbReference>
<evidence type="ECO:0000256" key="1">
    <source>
        <dbReference type="ARBA" id="ARBA00022527"/>
    </source>
</evidence>
<dbReference type="AlphaFoldDB" id="F0YG74"/>
<dbReference type="Gene3D" id="3.30.200.20">
    <property type="entry name" value="Phosphorylase Kinase, domain 1"/>
    <property type="match status" value="1"/>
</dbReference>
<feature type="non-terminal residue" evidence="10">
    <location>
        <position position="1"/>
    </location>
</feature>
<feature type="binding site" evidence="6">
    <location>
        <position position="45"/>
    </location>
    <ligand>
        <name>ATP</name>
        <dbReference type="ChEBI" id="CHEBI:30616"/>
    </ligand>
</feature>
<keyword evidence="1 7" id="KW-0723">Serine/threonine-protein kinase</keyword>
<evidence type="ECO:0000256" key="2">
    <source>
        <dbReference type="ARBA" id="ARBA00022679"/>
    </source>
</evidence>
<dbReference type="PROSITE" id="PS51285">
    <property type="entry name" value="AGC_KINASE_CTER"/>
    <property type="match status" value="1"/>
</dbReference>
<feature type="domain" description="Protein kinase" evidence="8">
    <location>
        <begin position="16"/>
        <end position="264"/>
    </location>
</feature>
<dbReference type="Pfam" id="PF00069">
    <property type="entry name" value="Pkinase"/>
    <property type="match status" value="1"/>
</dbReference>
<dbReference type="eggNOG" id="KOG0986">
    <property type="taxonomic scope" value="Eukaryota"/>
</dbReference>
<feature type="domain" description="AGC-kinase C-terminal" evidence="9">
    <location>
        <begin position="265"/>
        <end position="283"/>
    </location>
</feature>
<dbReference type="PROSITE" id="PS50011">
    <property type="entry name" value="PROTEIN_KINASE_DOM"/>
    <property type="match status" value="1"/>
</dbReference>
<keyword evidence="11" id="KW-1185">Reference proteome</keyword>
<keyword evidence="2" id="KW-0808">Transferase</keyword>
<keyword evidence="3 6" id="KW-0547">Nucleotide-binding</keyword>
<dbReference type="PROSITE" id="PS00107">
    <property type="entry name" value="PROTEIN_KINASE_ATP"/>
    <property type="match status" value="1"/>
</dbReference>
<protein>
    <recommendedName>
        <fullName evidence="12">Protein kinase domain-containing protein</fullName>
    </recommendedName>
</protein>
<dbReference type="InterPro" id="IPR011009">
    <property type="entry name" value="Kinase-like_dom_sf"/>
</dbReference>
<evidence type="ECO:0000256" key="3">
    <source>
        <dbReference type="ARBA" id="ARBA00022741"/>
    </source>
</evidence>
<feature type="non-terminal residue" evidence="10">
    <location>
        <position position="283"/>
    </location>
</feature>
<organism evidence="11">
    <name type="scientific">Aureococcus anophagefferens</name>
    <name type="common">Harmful bloom alga</name>
    <dbReference type="NCBI Taxonomy" id="44056"/>
    <lineage>
        <taxon>Eukaryota</taxon>
        <taxon>Sar</taxon>
        <taxon>Stramenopiles</taxon>
        <taxon>Ochrophyta</taxon>
        <taxon>Pelagophyceae</taxon>
        <taxon>Pelagomonadales</taxon>
        <taxon>Pelagomonadaceae</taxon>
        <taxon>Aureococcus</taxon>
    </lineage>
</organism>
<dbReference type="InParanoid" id="F0YG74"/>
<dbReference type="RefSeq" id="XP_009039469.1">
    <property type="nucleotide sequence ID" value="XM_009041221.1"/>
</dbReference>
<dbReference type="GO" id="GO:0004674">
    <property type="term" value="F:protein serine/threonine kinase activity"/>
    <property type="evidence" value="ECO:0007669"/>
    <property type="project" value="UniProtKB-KW"/>
</dbReference>
<evidence type="ECO:0000256" key="4">
    <source>
        <dbReference type="ARBA" id="ARBA00022777"/>
    </source>
</evidence>
<dbReference type="Gene3D" id="1.10.510.10">
    <property type="entry name" value="Transferase(Phosphotransferase) domain 1"/>
    <property type="match status" value="1"/>
</dbReference>
<evidence type="ECO:0000256" key="6">
    <source>
        <dbReference type="PROSITE-ProRule" id="PRU10141"/>
    </source>
</evidence>
<evidence type="ECO:0000313" key="11">
    <source>
        <dbReference type="Proteomes" id="UP000002729"/>
    </source>
</evidence>
<dbReference type="PROSITE" id="PS00108">
    <property type="entry name" value="PROTEIN_KINASE_ST"/>
    <property type="match status" value="1"/>
</dbReference>
<proteinExistence type="inferred from homology"/>
<dbReference type="SUPFAM" id="SSF56112">
    <property type="entry name" value="Protein kinase-like (PK-like)"/>
    <property type="match status" value="1"/>
</dbReference>
<evidence type="ECO:0000256" key="7">
    <source>
        <dbReference type="RuleBase" id="RU000304"/>
    </source>
</evidence>
<reference evidence="10 11" key="1">
    <citation type="journal article" date="2011" name="Proc. Natl. Acad. Sci. U.S.A.">
        <title>Niche of harmful alga Aureococcus anophagefferens revealed through ecogenomics.</title>
        <authorList>
            <person name="Gobler C.J."/>
            <person name="Berry D.L."/>
            <person name="Dyhrman S.T."/>
            <person name="Wilhelm S.W."/>
            <person name="Salamov A."/>
            <person name="Lobanov A.V."/>
            <person name="Zhang Y."/>
            <person name="Collier J.L."/>
            <person name="Wurch L.L."/>
            <person name="Kustka A.B."/>
            <person name="Dill B.D."/>
            <person name="Shah M."/>
            <person name="VerBerkmoes N.C."/>
            <person name="Kuo A."/>
            <person name="Terry A."/>
            <person name="Pangilinan J."/>
            <person name="Lindquist E.A."/>
            <person name="Lucas S."/>
            <person name="Paulsen I.T."/>
            <person name="Hattenrath-Lehmann T.K."/>
            <person name="Talmage S.C."/>
            <person name="Walker E.A."/>
            <person name="Koch F."/>
            <person name="Burson A.M."/>
            <person name="Marcoval M.A."/>
            <person name="Tang Y.Z."/>
            <person name="Lecleir G.R."/>
            <person name="Coyne K.J."/>
            <person name="Berg G.M."/>
            <person name="Bertrand E.M."/>
            <person name="Saito M.A."/>
            <person name="Gladyshev V.N."/>
            <person name="Grigoriev I.V."/>
        </authorList>
    </citation>
    <scope>NUCLEOTIDE SEQUENCE [LARGE SCALE GENOMIC DNA]</scope>
    <source>
        <strain evidence="11">CCMP 1984</strain>
    </source>
</reference>
<dbReference type="EMBL" id="GL833138">
    <property type="protein sequence ID" value="EGB05929.1"/>
    <property type="molecule type" value="Genomic_DNA"/>
</dbReference>
<dbReference type="PANTHER" id="PTHR24355:SF18">
    <property type="entry name" value="G PROTEIN-COUPLED RECEPTOR KINASE"/>
    <property type="match status" value="1"/>
</dbReference>
<evidence type="ECO:0000259" key="9">
    <source>
        <dbReference type="PROSITE" id="PS51285"/>
    </source>
</evidence>
<dbReference type="SMART" id="SM00220">
    <property type="entry name" value="S_TKc"/>
    <property type="match status" value="1"/>
</dbReference>
<evidence type="ECO:0000256" key="5">
    <source>
        <dbReference type="ARBA" id="ARBA00022840"/>
    </source>
</evidence>
<accession>F0YG74</accession>
<comment type="similarity">
    <text evidence="7">Belongs to the protein kinase superfamily.</text>
</comment>
<dbReference type="PANTHER" id="PTHR24355">
    <property type="entry name" value="G PROTEIN-COUPLED RECEPTOR KINASE/RIBOSOMAL PROTEIN S6 KINASE"/>
    <property type="match status" value="1"/>
</dbReference>
<dbReference type="InterPro" id="IPR000961">
    <property type="entry name" value="AGC-kinase_C"/>
</dbReference>
<name>F0YG74_AURAN</name>
<sequence length="283" mass="32948">LQYRYREETNLTPEDFNKFRILGKGGFGMVYGCRTFATGKMYAMKEICMKRIKRRKAFELCWNEHWALKQLDSPFAVNLKFAFKDRNRLVLVIDLMMGGDLKYWLAQHKTFDYKRSQYYAARTILGLKALHELNIVYRDIKPENMLVDESGRIRLSDLGLACRVHTELKGASGTPGYMAPEMLRKEVYDQRVDYFSYGCMLVEFILGMAQAILEMNPDMSADIWTEPDFKKSHCREFCKKLLNKDPDKRLGAGGCQEIMDHQYFSELDFDAIVAETIEPPFAP</sequence>
<dbReference type="InterPro" id="IPR017441">
    <property type="entry name" value="Protein_kinase_ATP_BS"/>
</dbReference>
<keyword evidence="5 6" id="KW-0067">ATP-binding</keyword>
<dbReference type="GO" id="GO:0005524">
    <property type="term" value="F:ATP binding"/>
    <property type="evidence" value="ECO:0007669"/>
    <property type="project" value="UniProtKB-UniRule"/>
</dbReference>
<dbReference type="OMA" id="KKYNPPY"/>
<evidence type="ECO:0000313" key="10">
    <source>
        <dbReference type="EMBL" id="EGB05929.1"/>
    </source>
</evidence>
<dbReference type="Proteomes" id="UP000002729">
    <property type="component" value="Unassembled WGS sequence"/>
</dbReference>
<dbReference type="OrthoDB" id="354826at2759"/>
<dbReference type="InterPro" id="IPR008271">
    <property type="entry name" value="Ser/Thr_kinase_AS"/>
</dbReference>
<dbReference type="GeneID" id="20218024"/>
<gene>
    <name evidence="10" type="ORF">AURANDRAFT_10764</name>
</gene>